<name>A0AAX3IWY2_BIFPS</name>
<comment type="caution">
    <text evidence="7">The sequence shown here is derived from an EMBL/GenBank/DDBJ whole genome shotgun (WGS) entry which is preliminary data.</text>
</comment>
<dbReference type="PANTHER" id="PTHR36449">
    <property type="entry name" value="ACETYLTRANSFERASE-RELATED"/>
    <property type="match status" value="1"/>
</dbReference>
<keyword evidence="1" id="KW-0678">Repressor</keyword>
<evidence type="ECO:0000256" key="2">
    <source>
        <dbReference type="ARBA" id="ARBA00022649"/>
    </source>
</evidence>
<evidence type="ECO:0000256" key="4">
    <source>
        <dbReference type="ARBA" id="ARBA00023315"/>
    </source>
</evidence>
<dbReference type="Pfam" id="PF00583">
    <property type="entry name" value="Acetyltransf_1"/>
    <property type="match status" value="1"/>
</dbReference>
<feature type="domain" description="N-acetyltransferase" evidence="6">
    <location>
        <begin position="1"/>
        <end position="172"/>
    </location>
</feature>
<dbReference type="PROSITE" id="PS51186">
    <property type="entry name" value="GNAT"/>
    <property type="match status" value="1"/>
</dbReference>
<keyword evidence="3" id="KW-0808">Transferase</keyword>
<evidence type="ECO:0000256" key="1">
    <source>
        <dbReference type="ARBA" id="ARBA00022491"/>
    </source>
</evidence>
<evidence type="ECO:0000256" key="5">
    <source>
        <dbReference type="ARBA" id="ARBA00049880"/>
    </source>
</evidence>
<comment type="catalytic activity">
    <reaction evidence="5">
        <text>glycyl-tRNA(Gly) + acetyl-CoA = N-acetylglycyl-tRNA(Gly) + CoA + H(+)</text>
        <dbReference type="Rhea" id="RHEA:81867"/>
        <dbReference type="Rhea" id="RHEA-COMP:9683"/>
        <dbReference type="Rhea" id="RHEA-COMP:19766"/>
        <dbReference type="ChEBI" id="CHEBI:15378"/>
        <dbReference type="ChEBI" id="CHEBI:57287"/>
        <dbReference type="ChEBI" id="CHEBI:57288"/>
        <dbReference type="ChEBI" id="CHEBI:78522"/>
        <dbReference type="ChEBI" id="CHEBI:232036"/>
    </reaction>
</comment>
<dbReference type="Proteomes" id="UP000331308">
    <property type="component" value="Unassembled WGS sequence"/>
</dbReference>
<accession>A0AAX3IWY2</accession>
<dbReference type="InterPro" id="IPR000182">
    <property type="entry name" value="GNAT_dom"/>
</dbReference>
<proteinExistence type="predicted"/>
<dbReference type="EMBL" id="CABHOD010000007">
    <property type="protein sequence ID" value="VUX64043.1"/>
    <property type="molecule type" value="Genomic_DNA"/>
</dbReference>
<dbReference type="SUPFAM" id="SSF55729">
    <property type="entry name" value="Acyl-CoA N-acyltransferases (Nat)"/>
    <property type="match status" value="1"/>
</dbReference>
<dbReference type="Gene3D" id="3.40.630.30">
    <property type="match status" value="1"/>
</dbReference>
<sequence length="172" mass="18740">MGMSGVDGTGAAAARFLEPRRLQPGEELGSFSCSVELIDDWAAKHASYAAKQGTAVPYVCFTTDGDVAGFYAISAYSIDRETVRGGWLRRNVPAKIPAILLGMLGVDSRFQKRGLGWMLLQDAVKRSLAVSRQIGSRALVVDPYDDASRSFYQHFGFREIPGSGSLFVRLRS</sequence>
<dbReference type="AlphaFoldDB" id="A0AAX3IWY2"/>
<keyword evidence="4" id="KW-0012">Acyltransferase</keyword>
<dbReference type="RefSeq" id="WP_347025250.1">
    <property type="nucleotide sequence ID" value="NZ_JBDMIV010000014.1"/>
</dbReference>
<gene>
    <name evidence="7" type="ORF">BPLFYP29_01275</name>
</gene>
<organism evidence="7 8">
    <name type="scientific">Bifidobacterium pseudocatenulatum</name>
    <dbReference type="NCBI Taxonomy" id="28026"/>
    <lineage>
        <taxon>Bacteria</taxon>
        <taxon>Bacillati</taxon>
        <taxon>Actinomycetota</taxon>
        <taxon>Actinomycetes</taxon>
        <taxon>Bifidobacteriales</taxon>
        <taxon>Bifidobacteriaceae</taxon>
        <taxon>Bifidobacterium</taxon>
    </lineage>
</organism>
<dbReference type="GO" id="GO:0016747">
    <property type="term" value="F:acyltransferase activity, transferring groups other than amino-acyl groups"/>
    <property type="evidence" value="ECO:0007669"/>
    <property type="project" value="InterPro"/>
</dbReference>
<keyword evidence="2" id="KW-1277">Toxin-antitoxin system</keyword>
<protein>
    <submittedName>
        <fullName evidence="7">Acetyltransferase (GNAT) family protein</fullName>
    </submittedName>
</protein>
<dbReference type="InterPro" id="IPR016181">
    <property type="entry name" value="Acyl_CoA_acyltransferase"/>
</dbReference>
<evidence type="ECO:0000256" key="3">
    <source>
        <dbReference type="ARBA" id="ARBA00022679"/>
    </source>
</evidence>
<evidence type="ECO:0000313" key="7">
    <source>
        <dbReference type="EMBL" id="VUX64043.1"/>
    </source>
</evidence>
<evidence type="ECO:0000259" key="6">
    <source>
        <dbReference type="PROSITE" id="PS51186"/>
    </source>
</evidence>
<dbReference type="PANTHER" id="PTHR36449:SF1">
    <property type="entry name" value="ACETYLTRANSFERASE"/>
    <property type="match status" value="1"/>
</dbReference>
<evidence type="ECO:0000313" key="8">
    <source>
        <dbReference type="Proteomes" id="UP000331308"/>
    </source>
</evidence>
<reference evidence="7 8" key="1">
    <citation type="submission" date="2019-07" db="EMBL/GenBank/DDBJ databases">
        <authorList>
            <person name="Chang H.-W."/>
            <person name="Raman A."/>
            <person name="Venkatesh S."/>
            <person name="Gehrig J."/>
        </authorList>
    </citation>
    <scope>NUCLEOTIDE SEQUENCE [LARGE SCALE GENOMIC DNA]</scope>
    <source>
        <strain evidence="7">Bifidobacterium_pseudocatenulatum_LFYP_29</strain>
    </source>
</reference>